<evidence type="ECO:0000259" key="6">
    <source>
        <dbReference type="PROSITE" id="PS50893"/>
    </source>
</evidence>
<dbReference type="CDD" id="cd03257">
    <property type="entry name" value="ABC_NikE_OppD_transporters"/>
    <property type="match status" value="1"/>
</dbReference>
<evidence type="ECO:0000313" key="7">
    <source>
        <dbReference type="EMBL" id="RKD93657.1"/>
    </source>
</evidence>
<feature type="region of interest" description="Disordered" evidence="5">
    <location>
        <begin position="401"/>
        <end position="421"/>
    </location>
</feature>
<dbReference type="InterPro" id="IPR003593">
    <property type="entry name" value="AAA+_ATPase"/>
</dbReference>
<feature type="compositionally biased region" description="Low complexity" evidence="5">
    <location>
        <begin position="410"/>
        <end position="421"/>
    </location>
</feature>
<organism evidence="7 8">
    <name type="scientific">Halopiger aswanensis</name>
    <dbReference type="NCBI Taxonomy" id="148449"/>
    <lineage>
        <taxon>Archaea</taxon>
        <taxon>Methanobacteriati</taxon>
        <taxon>Methanobacteriota</taxon>
        <taxon>Stenosarchaea group</taxon>
        <taxon>Halobacteria</taxon>
        <taxon>Halobacteriales</taxon>
        <taxon>Natrialbaceae</taxon>
        <taxon>Halopiger</taxon>
    </lineage>
</organism>
<reference evidence="7 8" key="1">
    <citation type="submission" date="2018-09" db="EMBL/GenBank/DDBJ databases">
        <title>Genomic Encyclopedia of Archaeal and Bacterial Type Strains, Phase II (KMG-II): from individual species to whole genera.</title>
        <authorList>
            <person name="Goeker M."/>
        </authorList>
    </citation>
    <scope>NUCLEOTIDE SEQUENCE [LARGE SCALE GENOMIC DNA]</scope>
    <source>
        <strain evidence="7 8">DSM 13151</strain>
    </source>
</reference>
<dbReference type="SUPFAM" id="SSF52540">
    <property type="entry name" value="P-loop containing nucleoside triphosphate hydrolases"/>
    <property type="match status" value="1"/>
</dbReference>
<dbReference type="InterPro" id="IPR027417">
    <property type="entry name" value="P-loop_NTPase"/>
</dbReference>
<keyword evidence="8" id="KW-1185">Reference proteome</keyword>
<keyword evidence="4 7" id="KW-0067">ATP-binding</keyword>
<comment type="caution">
    <text evidence="7">The sequence shown here is derived from an EMBL/GenBank/DDBJ whole genome shotgun (WGS) entry which is preliminary data.</text>
</comment>
<dbReference type="InterPro" id="IPR013563">
    <property type="entry name" value="Oligopep_ABC_C"/>
</dbReference>
<sequence>MPAPTAPEVTAVSDVGRVTGETATDVDEGESLLEVDGLKKYFAQESGLLSGVSIDTSQFPPIDVGQERVKAVDDVSFEVRRGETLGLVGESGCGKSTLGRTILRLLEPTDGTIAFKGDDLATLSGEAIREKRSEMQMIFQDPQASLDPRMTVGRIIEEPMRAHGMLDDEGREARAKELLEKVGLDPHHYERHPHAFSGGQRQRVNLARALSVDPDFVVCDEPVSALDVSIQAQVLNTMDQLQDEFGLTYLFIAHDLSVIRHISDRVAVMYLGNIVELADKEELFENPQHPYTEALLESIPVPDPRKRNARGVLEGEVPSPVNPPSGCRFRTRCPKLIAPERYELTEEEWAHTRAFMRAVKRRGFEPTAAADLEREFFDGELPGGEAGEIVAEALELIATDSERSAGGNGASAESSADGEGAAVDWETATERLLEAFAEQSICARERPAYEVDPAYGSGTHYAACHRHR</sequence>
<protein>
    <submittedName>
        <fullName evidence="7">Peptide/nickel transport system ATP-binding protein</fullName>
    </submittedName>
</protein>
<dbReference type="AlphaFoldDB" id="A0A3R7GUJ3"/>
<feature type="domain" description="ABC transporter" evidence="6">
    <location>
        <begin position="54"/>
        <end position="296"/>
    </location>
</feature>
<dbReference type="SMART" id="SM00382">
    <property type="entry name" value="AAA"/>
    <property type="match status" value="1"/>
</dbReference>
<dbReference type="EMBL" id="RAPO01000003">
    <property type="protein sequence ID" value="RKD93657.1"/>
    <property type="molecule type" value="Genomic_DNA"/>
</dbReference>
<gene>
    <name evidence="7" type="ORF">ATJ93_3288</name>
</gene>
<keyword evidence="3" id="KW-0547">Nucleotide-binding</keyword>
<dbReference type="InterPro" id="IPR003439">
    <property type="entry name" value="ABC_transporter-like_ATP-bd"/>
</dbReference>
<dbReference type="Pfam" id="PF08352">
    <property type="entry name" value="oligo_HPY"/>
    <property type="match status" value="1"/>
</dbReference>
<keyword evidence="2" id="KW-0813">Transport</keyword>
<dbReference type="GO" id="GO:0015833">
    <property type="term" value="P:peptide transport"/>
    <property type="evidence" value="ECO:0007669"/>
    <property type="project" value="InterPro"/>
</dbReference>
<comment type="similarity">
    <text evidence="1">Belongs to the ABC transporter superfamily.</text>
</comment>
<dbReference type="PANTHER" id="PTHR43776:SF7">
    <property type="entry name" value="D,D-DIPEPTIDE TRANSPORT ATP-BINDING PROTEIN DDPF-RELATED"/>
    <property type="match status" value="1"/>
</dbReference>
<evidence type="ECO:0000256" key="1">
    <source>
        <dbReference type="ARBA" id="ARBA00005417"/>
    </source>
</evidence>
<dbReference type="FunFam" id="3.40.50.300:FF:000016">
    <property type="entry name" value="Oligopeptide ABC transporter ATP-binding component"/>
    <property type="match status" value="1"/>
</dbReference>
<dbReference type="GO" id="GO:0055085">
    <property type="term" value="P:transmembrane transport"/>
    <property type="evidence" value="ECO:0007669"/>
    <property type="project" value="UniProtKB-ARBA"/>
</dbReference>
<evidence type="ECO:0000313" key="8">
    <source>
        <dbReference type="Proteomes" id="UP000283805"/>
    </source>
</evidence>
<dbReference type="InterPro" id="IPR050319">
    <property type="entry name" value="ABC_transp_ATP-bind"/>
</dbReference>
<dbReference type="NCBIfam" id="TIGR01727">
    <property type="entry name" value="oligo_HPY"/>
    <property type="match status" value="1"/>
</dbReference>
<dbReference type="InterPro" id="IPR017871">
    <property type="entry name" value="ABC_transporter-like_CS"/>
</dbReference>
<dbReference type="PROSITE" id="PS50893">
    <property type="entry name" value="ABC_TRANSPORTER_2"/>
    <property type="match status" value="1"/>
</dbReference>
<evidence type="ECO:0000256" key="3">
    <source>
        <dbReference type="ARBA" id="ARBA00022741"/>
    </source>
</evidence>
<dbReference type="PROSITE" id="PS00211">
    <property type="entry name" value="ABC_TRANSPORTER_1"/>
    <property type="match status" value="1"/>
</dbReference>
<name>A0A3R7GUJ3_9EURY</name>
<dbReference type="PANTHER" id="PTHR43776">
    <property type="entry name" value="TRANSPORT ATP-BINDING PROTEIN"/>
    <property type="match status" value="1"/>
</dbReference>
<evidence type="ECO:0000256" key="5">
    <source>
        <dbReference type="SAM" id="MobiDB-lite"/>
    </source>
</evidence>
<evidence type="ECO:0000256" key="4">
    <source>
        <dbReference type="ARBA" id="ARBA00022840"/>
    </source>
</evidence>
<proteinExistence type="inferred from homology"/>
<accession>A0A3R7GUJ3</accession>
<dbReference type="RefSeq" id="WP_120245647.1">
    <property type="nucleotide sequence ID" value="NZ_RAPO01000003.1"/>
</dbReference>
<dbReference type="GO" id="GO:0016887">
    <property type="term" value="F:ATP hydrolysis activity"/>
    <property type="evidence" value="ECO:0007669"/>
    <property type="project" value="InterPro"/>
</dbReference>
<evidence type="ECO:0000256" key="2">
    <source>
        <dbReference type="ARBA" id="ARBA00022448"/>
    </source>
</evidence>
<dbReference type="OrthoDB" id="18209at2157"/>
<dbReference type="Pfam" id="PF00005">
    <property type="entry name" value="ABC_tran"/>
    <property type="match status" value="1"/>
</dbReference>
<dbReference type="Proteomes" id="UP000283805">
    <property type="component" value="Unassembled WGS sequence"/>
</dbReference>
<dbReference type="GO" id="GO:0005524">
    <property type="term" value="F:ATP binding"/>
    <property type="evidence" value="ECO:0007669"/>
    <property type="project" value="UniProtKB-KW"/>
</dbReference>
<dbReference type="Gene3D" id="3.40.50.300">
    <property type="entry name" value="P-loop containing nucleotide triphosphate hydrolases"/>
    <property type="match status" value="1"/>
</dbReference>